<evidence type="ECO:0000259" key="8">
    <source>
        <dbReference type="PROSITE" id="PS50880"/>
    </source>
</evidence>
<dbReference type="EMBL" id="MN739921">
    <property type="protein sequence ID" value="QHT77807.1"/>
    <property type="molecule type" value="Genomic_DNA"/>
</dbReference>
<dbReference type="Pfam" id="PF01751">
    <property type="entry name" value="Toprim"/>
    <property type="match status" value="1"/>
</dbReference>
<proteinExistence type="inferred from homology"/>
<keyword evidence="4" id="KW-0799">Topoisomerase</keyword>
<comment type="catalytic activity">
    <reaction evidence="1">
        <text>ATP-independent breakage of single-stranded DNA, followed by passage and rejoining.</text>
        <dbReference type="EC" id="5.6.2.1"/>
    </reaction>
</comment>
<dbReference type="InterPro" id="IPR006171">
    <property type="entry name" value="TOPRIM_dom"/>
</dbReference>
<keyword evidence="5" id="KW-0238">DNA-binding</keyword>
<dbReference type="Pfam" id="PF01131">
    <property type="entry name" value="Topoisom_bac"/>
    <property type="match status" value="2"/>
</dbReference>
<protein>
    <recommendedName>
        <fullName evidence="3">DNA topoisomerase</fullName>
        <ecNumber evidence="3">5.6.2.1</ecNumber>
    </recommendedName>
</protein>
<dbReference type="Gene3D" id="1.10.290.10">
    <property type="entry name" value="Topoisomerase I, domain 4"/>
    <property type="match status" value="1"/>
</dbReference>
<dbReference type="InterPro" id="IPR013497">
    <property type="entry name" value="Topo_IA_cen"/>
</dbReference>
<evidence type="ECO:0000256" key="4">
    <source>
        <dbReference type="ARBA" id="ARBA00023029"/>
    </source>
</evidence>
<dbReference type="InterPro" id="IPR023405">
    <property type="entry name" value="Topo_IA_core_domain"/>
</dbReference>
<dbReference type="PROSITE" id="PS50880">
    <property type="entry name" value="TOPRIM"/>
    <property type="match status" value="1"/>
</dbReference>
<dbReference type="InterPro" id="IPR000380">
    <property type="entry name" value="Topo_IA"/>
</dbReference>
<dbReference type="SMART" id="SM00436">
    <property type="entry name" value="TOP1Bc"/>
    <property type="match status" value="1"/>
</dbReference>
<dbReference type="InterPro" id="IPR013826">
    <property type="entry name" value="Topo_IA_cen_sub3"/>
</dbReference>
<dbReference type="Gene3D" id="1.10.460.10">
    <property type="entry name" value="Topoisomerase I, domain 2"/>
    <property type="match status" value="2"/>
</dbReference>
<accession>A0A6C0HBP9</accession>
<evidence type="ECO:0000256" key="7">
    <source>
        <dbReference type="SAM" id="MobiDB-lite"/>
    </source>
</evidence>
<evidence type="ECO:0000256" key="6">
    <source>
        <dbReference type="ARBA" id="ARBA00023235"/>
    </source>
</evidence>
<dbReference type="SMART" id="SM00493">
    <property type="entry name" value="TOPRIM"/>
    <property type="match status" value="1"/>
</dbReference>
<feature type="domain" description="Toprim" evidence="8">
    <location>
        <begin position="32"/>
        <end position="143"/>
    </location>
</feature>
<keyword evidence="6" id="KW-0413">Isomerase</keyword>
<feature type="domain" description="Topo IA-type catalytic" evidence="9">
    <location>
        <begin position="159"/>
        <end position="646"/>
    </location>
</feature>
<dbReference type="PROSITE" id="PS52039">
    <property type="entry name" value="TOPO_IA_2"/>
    <property type="match status" value="1"/>
</dbReference>
<evidence type="ECO:0000259" key="9">
    <source>
        <dbReference type="PROSITE" id="PS52039"/>
    </source>
</evidence>
<dbReference type="SUPFAM" id="SSF56712">
    <property type="entry name" value="Prokaryotic type I DNA topoisomerase"/>
    <property type="match status" value="1"/>
</dbReference>
<dbReference type="PROSITE" id="PS00396">
    <property type="entry name" value="TOPO_IA_1"/>
    <property type="match status" value="1"/>
</dbReference>
<dbReference type="Pfam" id="PF13368">
    <property type="entry name" value="Toprim_C_rpt"/>
    <property type="match status" value="1"/>
</dbReference>
<dbReference type="Gene3D" id="2.70.20.10">
    <property type="entry name" value="Topoisomerase I, domain 3"/>
    <property type="match status" value="1"/>
</dbReference>
<dbReference type="GO" id="GO:0006265">
    <property type="term" value="P:DNA topological change"/>
    <property type="evidence" value="ECO:0007669"/>
    <property type="project" value="InterPro"/>
</dbReference>
<reference evidence="10" key="1">
    <citation type="journal article" date="2020" name="Nature">
        <title>Giant virus diversity and host interactions through global metagenomics.</title>
        <authorList>
            <person name="Schulz F."/>
            <person name="Roux S."/>
            <person name="Paez-Espino D."/>
            <person name="Jungbluth S."/>
            <person name="Walsh D.A."/>
            <person name="Denef V.J."/>
            <person name="McMahon K.D."/>
            <person name="Konstantinidis K.T."/>
            <person name="Eloe-Fadrosh E.A."/>
            <person name="Kyrpides N.C."/>
            <person name="Woyke T."/>
        </authorList>
    </citation>
    <scope>NUCLEOTIDE SEQUENCE</scope>
    <source>
        <strain evidence="10">GVMAG-M-3300023179-90</strain>
    </source>
</reference>
<dbReference type="InterPro" id="IPR003601">
    <property type="entry name" value="Topo_IA_2"/>
</dbReference>
<dbReference type="GO" id="GO:0003917">
    <property type="term" value="F:DNA topoisomerase type I (single strand cut, ATP-independent) activity"/>
    <property type="evidence" value="ECO:0007669"/>
    <property type="project" value="UniProtKB-EC"/>
</dbReference>
<organism evidence="10">
    <name type="scientific">viral metagenome</name>
    <dbReference type="NCBI Taxonomy" id="1070528"/>
    <lineage>
        <taxon>unclassified sequences</taxon>
        <taxon>metagenomes</taxon>
        <taxon>organismal metagenomes</taxon>
    </lineage>
</organism>
<dbReference type="PANTHER" id="PTHR42785:SF1">
    <property type="entry name" value="DNA TOPOISOMERASE"/>
    <property type="match status" value="1"/>
</dbReference>
<dbReference type="EC" id="5.6.2.1" evidence="3"/>
<evidence type="ECO:0000256" key="5">
    <source>
        <dbReference type="ARBA" id="ARBA00023125"/>
    </source>
</evidence>
<feature type="compositionally biased region" description="Basic residues" evidence="7">
    <location>
        <begin position="1"/>
        <end position="11"/>
    </location>
</feature>
<evidence type="ECO:0000256" key="2">
    <source>
        <dbReference type="ARBA" id="ARBA00009446"/>
    </source>
</evidence>
<dbReference type="InterPro" id="IPR023406">
    <property type="entry name" value="Topo_IA_AS"/>
</dbReference>
<dbReference type="PANTHER" id="PTHR42785">
    <property type="entry name" value="DNA TOPOISOMERASE, TYPE IA, CORE"/>
    <property type="match status" value="1"/>
</dbReference>
<evidence type="ECO:0000256" key="3">
    <source>
        <dbReference type="ARBA" id="ARBA00012891"/>
    </source>
</evidence>
<dbReference type="InterPro" id="IPR013825">
    <property type="entry name" value="Topo_IA_cen_sub2"/>
</dbReference>
<feature type="region of interest" description="Disordered" evidence="7">
    <location>
        <begin position="1"/>
        <end position="26"/>
    </location>
</feature>
<dbReference type="SMART" id="SM00437">
    <property type="entry name" value="TOP1Ac"/>
    <property type="match status" value="1"/>
</dbReference>
<name>A0A6C0HBP9_9ZZZZ</name>
<comment type="similarity">
    <text evidence="2">Belongs to the type IA topoisomerase family.</text>
</comment>
<sequence>MPPKRFFKKKSFPNSTATPKPKKEKSMNPNAKYLIIVESPSKCAKIESYLGDEYCCIASKGHIRTIDGLKSIDTKSTFIPKFSIIEEKQSQVEYMRPIIAMFSKSNIILASDDDREGEAIAWHICEVFDLPVATTKRILFHEITKKAIIDAVNSPTVINMNLVHAQHARQVLDMVVGYKISPFLWKYLYHDKSNSLSAGRCQTPALRLVYDNDKEKSAGMETKYKTVGNFTTKNLLFTLDHEFDTKEEMTQFLETSKTHPHMIKVGSQKETIKTAPKPFNTSRLLQTASNVCHMSPKETMSICQTLYQSGYITYMRTDSTKYSKEFLNKASEYIMKEWSKSEYIGKLDGLELKDINNPHEAIRVTNINLRSLHDVDNPRMNTLYKLIWRNSVESCMADARYHSTGIKMSAPTDKLYTPLKNSIRTTDEFSSKLPVTDLYGGPLRGPDSNLHWYKYNVEIPIFLGWKIVNERDDNGTENQNVPGSLLLYLQTLEKTGKPIAYNYIESTIVVRNKHQHYTEATLINTLEELGIGRPSTFATIVETIQERGYVKRMDLEGTNVKCVEYKLRGNVLETIEKDKIFGNEKNKLVLQPVGLITVEFLSKHFHNIFEYGYTKTMEDKLDEVSSGKETDWAKICKTCYKEIGELAKPMKTLEKQVFPIDETHDFVFEKFGPVIRTRTEEGTFEYKPVKKTMKIDLEKLKNREYTLDELYEIKNDCLGEYEGEPMTIKNGKFGPYVEWGTKRESIKKIDKALDQITLEDVIKFLENQPMDKSILRVLTSELSIRKGKFGAYAYYKAANSSKPDFFNIKKFPEGFSTCDANVLIKWLEDTYKIVIERK</sequence>
<dbReference type="Gene3D" id="3.40.50.140">
    <property type="match status" value="1"/>
</dbReference>
<dbReference type="GO" id="GO:0003677">
    <property type="term" value="F:DNA binding"/>
    <property type="evidence" value="ECO:0007669"/>
    <property type="project" value="UniProtKB-KW"/>
</dbReference>
<dbReference type="InterPro" id="IPR003602">
    <property type="entry name" value="Topo_IA_DNA-bd_dom"/>
</dbReference>
<dbReference type="PRINTS" id="PR00417">
    <property type="entry name" value="PRTPISMRASEI"/>
</dbReference>
<evidence type="ECO:0000256" key="1">
    <source>
        <dbReference type="ARBA" id="ARBA00000213"/>
    </source>
</evidence>
<dbReference type="AlphaFoldDB" id="A0A6C0HBP9"/>
<evidence type="ECO:0000313" key="10">
    <source>
        <dbReference type="EMBL" id="QHT77807.1"/>
    </source>
</evidence>
<dbReference type="InterPro" id="IPR013824">
    <property type="entry name" value="Topo_IA_cen_sub1"/>
</dbReference>
<dbReference type="InterPro" id="IPR025589">
    <property type="entry name" value="Toprim_C_rpt"/>
</dbReference>